<protein>
    <submittedName>
        <fullName evidence="1">Uncharacterized protein</fullName>
    </submittedName>
</protein>
<evidence type="ECO:0000313" key="2">
    <source>
        <dbReference type="Proteomes" id="UP000215914"/>
    </source>
</evidence>
<dbReference type="AlphaFoldDB" id="A0A251SQC0"/>
<organism evidence="1 2">
    <name type="scientific">Helianthus annuus</name>
    <name type="common">Common sunflower</name>
    <dbReference type="NCBI Taxonomy" id="4232"/>
    <lineage>
        <taxon>Eukaryota</taxon>
        <taxon>Viridiplantae</taxon>
        <taxon>Streptophyta</taxon>
        <taxon>Embryophyta</taxon>
        <taxon>Tracheophyta</taxon>
        <taxon>Spermatophyta</taxon>
        <taxon>Magnoliopsida</taxon>
        <taxon>eudicotyledons</taxon>
        <taxon>Gunneridae</taxon>
        <taxon>Pentapetalae</taxon>
        <taxon>asterids</taxon>
        <taxon>campanulids</taxon>
        <taxon>Asterales</taxon>
        <taxon>Asteraceae</taxon>
        <taxon>Asteroideae</taxon>
        <taxon>Heliantheae alliance</taxon>
        <taxon>Heliantheae</taxon>
        <taxon>Helianthus</taxon>
    </lineage>
</organism>
<dbReference type="InParanoid" id="A0A251SQC0"/>
<proteinExistence type="predicted"/>
<gene>
    <name evidence="1" type="ORF">HannXRQ_Chr13g0391581</name>
</gene>
<accession>A0A251SQC0</accession>
<evidence type="ECO:0000313" key="1">
    <source>
        <dbReference type="EMBL" id="OTG00486.1"/>
    </source>
</evidence>
<name>A0A251SQC0_HELAN</name>
<dbReference type="EMBL" id="CM007902">
    <property type="protein sequence ID" value="OTG00486.1"/>
    <property type="molecule type" value="Genomic_DNA"/>
</dbReference>
<reference evidence="2" key="1">
    <citation type="journal article" date="2017" name="Nature">
        <title>The sunflower genome provides insights into oil metabolism, flowering and Asterid evolution.</title>
        <authorList>
            <person name="Badouin H."/>
            <person name="Gouzy J."/>
            <person name="Grassa C.J."/>
            <person name="Murat F."/>
            <person name="Staton S.E."/>
            <person name="Cottret L."/>
            <person name="Lelandais-Briere C."/>
            <person name="Owens G.L."/>
            <person name="Carrere S."/>
            <person name="Mayjonade B."/>
            <person name="Legrand L."/>
            <person name="Gill N."/>
            <person name="Kane N.C."/>
            <person name="Bowers J.E."/>
            <person name="Hubner S."/>
            <person name="Bellec A."/>
            <person name="Berard A."/>
            <person name="Berges H."/>
            <person name="Blanchet N."/>
            <person name="Boniface M.C."/>
            <person name="Brunel D."/>
            <person name="Catrice O."/>
            <person name="Chaidir N."/>
            <person name="Claudel C."/>
            <person name="Donnadieu C."/>
            <person name="Faraut T."/>
            <person name="Fievet G."/>
            <person name="Helmstetter N."/>
            <person name="King M."/>
            <person name="Knapp S.J."/>
            <person name="Lai Z."/>
            <person name="Le Paslier M.C."/>
            <person name="Lippi Y."/>
            <person name="Lorenzon L."/>
            <person name="Mandel J.R."/>
            <person name="Marage G."/>
            <person name="Marchand G."/>
            <person name="Marquand E."/>
            <person name="Bret-Mestries E."/>
            <person name="Morien E."/>
            <person name="Nambeesan S."/>
            <person name="Nguyen T."/>
            <person name="Pegot-Espagnet P."/>
            <person name="Pouilly N."/>
            <person name="Raftis F."/>
            <person name="Sallet E."/>
            <person name="Schiex T."/>
            <person name="Thomas J."/>
            <person name="Vandecasteele C."/>
            <person name="Vares D."/>
            <person name="Vear F."/>
            <person name="Vautrin S."/>
            <person name="Crespi M."/>
            <person name="Mangin B."/>
            <person name="Burke J.M."/>
            <person name="Salse J."/>
            <person name="Munos S."/>
            <person name="Vincourt P."/>
            <person name="Rieseberg L.H."/>
            <person name="Langlade N.B."/>
        </authorList>
    </citation>
    <scope>NUCLEOTIDE SEQUENCE [LARGE SCALE GENOMIC DNA]</scope>
    <source>
        <strain evidence="2">cv. SF193</strain>
    </source>
</reference>
<dbReference type="Proteomes" id="UP000215914">
    <property type="component" value="Chromosome 13"/>
</dbReference>
<sequence>MRLKPVPFRRRTEFTSGHPAAVADSDEHNKPKPINIRSSSFIGSFRFIELLSASQHTSSTTGTTSNEIETALMFLPFHRIAFSITTHFFHHRNYFQRNRNGVNVTIYIFWWQNCTFCRSFNELALNKERDKYRASTNKQSTTKQRTLNQFSTNEFASYTLIIPSQCANCGWNYFFSESRCAPLTFHSKIWLHIGSIYIFWWQNCTFCRSFNELALNKTVQVWMETRGC</sequence>
<keyword evidence="2" id="KW-1185">Reference proteome</keyword>